<accession>A0A2H0ED58</accession>
<dbReference type="AlphaFoldDB" id="A0A2H0ED58"/>
<dbReference type="EMBL" id="PCTX01000013">
    <property type="protein sequence ID" value="PIP92327.1"/>
    <property type="molecule type" value="Genomic_DNA"/>
</dbReference>
<name>A0A2H0ED58_9BACT</name>
<reference evidence="1 2" key="1">
    <citation type="submission" date="2017-09" db="EMBL/GenBank/DDBJ databases">
        <title>Depth-based differentiation of microbial function through sediment-hosted aquifers and enrichment of novel symbionts in the deep terrestrial subsurface.</title>
        <authorList>
            <person name="Probst A.J."/>
            <person name="Ladd B."/>
            <person name="Jarett J.K."/>
            <person name="Geller-Mcgrath D.E."/>
            <person name="Sieber C.M."/>
            <person name="Emerson J.B."/>
            <person name="Anantharaman K."/>
            <person name="Thomas B.C."/>
            <person name="Malmstrom R."/>
            <person name="Stieglmeier M."/>
            <person name="Klingl A."/>
            <person name="Woyke T."/>
            <person name="Ryan C.M."/>
            <person name="Banfield J.F."/>
        </authorList>
    </citation>
    <scope>NUCLEOTIDE SEQUENCE [LARGE SCALE GENOMIC DNA]</scope>
    <source>
        <strain evidence="1">CG18_big_fil_WC_8_21_14_2_50_39_7</strain>
    </source>
</reference>
<protein>
    <submittedName>
        <fullName evidence="1">Uncharacterized protein</fullName>
    </submittedName>
</protein>
<gene>
    <name evidence="1" type="ORF">COW77_00510</name>
</gene>
<organism evidence="1 2">
    <name type="scientific">Candidatus Wolfebacteria bacterium CG18_big_fil_WC_8_21_14_2_50_39_7</name>
    <dbReference type="NCBI Taxonomy" id="1975071"/>
    <lineage>
        <taxon>Bacteria</taxon>
        <taxon>Candidatus Wolfeibacteriota</taxon>
    </lineage>
</organism>
<evidence type="ECO:0000313" key="1">
    <source>
        <dbReference type="EMBL" id="PIP92327.1"/>
    </source>
</evidence>
<dbReference type="Proteomes" id="UP000229241">
    <property type="component" value="Unassembled WGS sequence"/>
</dbReference>
<evidence type="ECO:0000313" key="2">
    <source>
        <dbReference type="Proteomes" id="UP000229241"/>
    </source>
</evidence>
<sequence>MPNFKFPIFKTKVPNMEKSFNLADPDERREYFNLKAGKEIKKLKEFLQKNTFVAYLLGKKNS</sequence>
<comment type="caution">
    <text evidence="1">The sequence shown here is derived from an EMBL/GenBank/DDBJ whole genome shotgun (WGS) entry which is preliminary data.</text>
</comment>
<proteinExistence type="predicted"/>
<feature type="non-terminal residue" evidence="1">
    <location>
        <position position="62"/>
    </location>
</feature>